<dbReference type="AlphaFoldDB" id="A0ABD6VI54"/>
<gene>
    <name evidence="2" type="ORF">BKM07_02975</name>
</gene>
<protein>
    <submittedName>
        <fullName evidence="2">Alpha-ketoglutarate-dependent dioxygenase AlkB</fullName>
    </submittedName>
</protein>
<dbReference type="PANTHER" id="PTHR31212:SF4">
    <property type="entry name" value="ALPHA-KETOGLUTARATE-DEPENDENT DIOXYGENASE ALKB HOMOLOG 3"/>
    <property type="match status" value="1"/>
</dbReference>
<organism evidence="2 3">
    <name type="scientific">Pseudomonas syringae group genomosp. 3</name>
    <dbReference type="NCBI Taxonomy" id="251701"/>
    <lineage>
        <taxon>Bacteria</taxon>
        <taxon>Pseudomonadati</taxon>
        <taxon>Pseudomonadota</taxon>
        <taxon>Gammaproteobacteria</taxon>
        <taxon>Pseudomonadales</taxon>
        <taxon>Pseudomonadaceae</taxon>
        <taxon>Pseudomonas</taxon>
    </lineage>
</organism>
<evidence type="ECO:0000313" key="3">
    <source>
        <dbReference type="Proteomes" id="UP000236998"/>
    </source>
</evidence>
<sequence length="202" mass="22763">MQADLFLARPEDLNLLPSNGVVNDFGIVLSMKEADVIFSRLISDIAWQTDTALINGNVIETRRQVAWYADTPSRYVHSGVLRQSLPWDVEILDSLRAQVERLTATTFNSCLLNRYEDGTQGMGWHSDSEAMGEHAVIASLSLGGTRKFAFKHKSSGERREMALHHGQLIVMRGDTQQYWLHALMKTNAAVTPRISLTFRRFA</sequence>
<evidence type="ECO:0000259" key="1">
    <source>
        <dbReference type="PROSITE" id="PS51471"/>
    </source>
</evidence>
<dbReference type="Gene3D" id="2.60.120.590">
    <property type="entry name" value="Alpha-ketoglutarate-dependent dioxygenase AlkB-like"/>
    <property type="match status" value="1"/>
</dbReference>
<dbReference type="Proteomes" id="UP000236998">
    <property type="component" value="Unassembled WGS sequence"/>
</dbReference>
<dbReference type="PROSITE" id="PS51471">
    <property type="entry name" value="FE2OG_OXY"/>
    <property type="match status" value="1"/>
</dbReference>
<proteinExistence type="predicted"/>
<name>A0ABD6VI54_9PSED</name>
<dbReference type="RefSeq" id="WP_093432608.1">
    <property type="nucleotide sequence ID" value="NZ_MLET01000001.1"/>
</dbReference>
<evidence type="ECO:0000313" key="2">
    <source>
        <dbReference type="EMBL" id="POD73185.1"/>
    </source>
</evidence>
<dbReference type="InterPro" id="IPR027450">
    <property type="entry name" value="AlkB-like"/>
</dbReference>
<dbReference type="EMBL" id="MLET01000001">
    <property type="protein sequence ID" value="POD73185.1"/>
    <property type="molecule type" value="Genomic_DNA"/>
</dbReference>
<dbReference type="InterPro" id="IPR037151">
    <property type="entry name" value="AlkB-like_sf"/>
</dbReference>
<dbReference type="InterPro" id="IPR005123">
    <property type="entry name" value="Oxoglu/Fe-dep_dioxygenase_dom"/>
</dbReference>
<keyword evidence="2" id="KW-0560">Oxidoreductase</keyword>
<dbReference type="InterPro" id="IPR032854">
    <property type="entry name" value="ALKBH3"/>
</dbReference>
<feature type="domain" description="Fe2OG dioxygenase" evidence="1">
    <location>
        <begin position="106"/>
        <end position="202"/>
    </location>
</feature>
<dbReference type="PANTHER" id="PTHR31212">
    <property type="entry name" value="ALPHA-KETOGLUTARATE-DEPENDENT DIOXYGENASE ALKB HOMOLOG 3"/>
    <property type="match status" value="1"/>
</dbReference>
<accession>A0ABD6VI54</accession>
<dbReference type="GO" id="GO:0051213">
    <property type="term" value="F:dioxygenase activity"/>
    <property type="evidence" value="ECO:0007669"/>
    <property type="project" value="UniProtKB-KW"/>
</dbReference>
<reference evidence="2 3" key="1">
    <citation type="submission" date="2016-10" db="EMBL/GenBank/DDBJ databases">
        <title>Comparative genomics of Pseudomonas syringae.</title>
        <authorList>
            <person name="Hulin M.T."/>
        </authorList>
    </citation>
    <scope>NUCLEOTIDE SEQUENCE [LARGE SCALE GENOMIC DNA]</scope>
    <source>
        <strain evidence="2 3">9643</strain>
    </source>
</reference>
<dbReference type="SUPFAM" id="SSF51197">
    <property type="entry name" value="Clavaminate synthase-like"/>
    <property type="match status" value="1"/>
</dbReference>
<keyword evidence="2" id="KW-0223">Dioxygenase</keyword>
<dbReference type="Pfam" id="PF13532">
    <property type="entry name" value="2OG-FeII_Oxy_2"/>
    <property type="match status" value="1"/>
</dbReference>
<comment type="caution">
    <text evidence="2">The sequence shown here is derived from an EMBL/GenBank/DDBJ whole genome shotgun (WGS) entry which is preliminary data.</text>
</comment>